<sequence>MRFMVTQYSIYQIIMSISPTDQRFQDSEPRIHSTAKLHGCKLGRFSEIGERVLLRDVTVGDFSYFERNGEAIYTDVGRFCSIASNVRLNALEHPMERVSMHKMTYRPNEYFRFMTLDSAFRERRHNKRVTLGHDVWIGHGAVVMPGITIGHGAVIGANAVVTKDVIPYEIVGGVPAKRIRMRFPDYIIQALLDLCWWNWPLNTLYEAIPDMQQLSAEEFIAKWKKLV</sequence>
<name>A0A1U9MBS3_9HYPH</name>
<gene>
    <name evidence="5" type="ORF">BBC0178_015020</name>
</gene>
<dbReference type="InterPro" id="IPR050179">
    <property type="entry name" value="Trans_hexapeptide_repeat"/>
</dbReference>
<dbReference type="InterPro" id="IPR001451">
    <property type="entry name" value="Hexapep"/>
</dbReference>
<evidence type="ECO:0000313" key="6">
    <source>
        <dbReference type="Proteomes" id="UP000189660"/>
    </source>
</evidence>
<evidence type="ECO:0000313" key="5">
    <source>
        <dbReference type="EMBL" id="AQT42962.1"/>
    </source>
</evidence>
<dbReference type="PANTHER" id="PTHR43300:SF11">
    <property type="entry name" value="ACETYLTRANSFERASE RV3034C-RELATED"/>
    <property type="match status" value="1"/>
</dbReference>
<evidence type="ECO:0000256" key="1">
    <source>
        <dbReference type="ARBA" id="ARBA00007274"/>
    </source>
</evidence>
<reference evidence="5 6" key="1">
    <citation type="submission" date="2016-11" db="EMBL/GenBank/DDBJ databases">
        <title>Comparative genomics of Bartonella apis.</title>
        <authorList>
            <person name="Engel P."/>
        </authorList>
    </citation>
    <scope>NUCLEOTIDE SEQUENCE [LARGE SCALE GENOMIC DNA]</scope>
    <source>
        <strain evidence="5 6">BBC0178</strain>
    </source>
</reference>
<evidence type="ECO:0000256" key="4">
    <source>
        <dbReference type="ARBA" id="ARBA00023315"/>
    </source>
</evidence>
<evidence type="ECO:0000256" key="3">
    <source>
        <dbReference type="ARBA" id="ARBA00022737"/>
    </source>
</evidence>
<keyword evidence="3" id="KW-0677">Repeat</keyword>
<keyword evidence="6" id="KW-1185">Reference proteome</keyword>
<dbReference type="GO" id="GO:0016746">
    <property type="term" value="F:acyltransferase activity"/>
    <property type="evidence" value="ECO:0007669"/>
    <property type="project" value="UniProtKB-KW"/>
</dbReference>
<dbReference type="NCBIfam" id="TIGR03308">
    <property type="entry name" value="phn_thr-fam"/>
    <property type="match status" value="1"/>
</dbReference>
<organism evidence="5 6">
    <name type="scientific">Bartonella apihabitans</name>
    <dbReference type="NCBI Taxonomy" id="2750929"/>
    <lineage>
        <taxon>Bacteria</taxon>
        <taxon>Pseudomonadati</taxon>
        <taxon>Pseudomonadota</taxon>
        <taxon>Alphaproteobacteria</taxon>
        <taxon>Hyphomicrobiales</taxon>
        <taxon>Bartonellaceae</taxon>
        <taxon>Bartonella</taxon>
    </lineage>
</organism>
<dbReference type="PROSITE" id="PS00101">
    <property type="entry name" value="HEXAPEP_TRANSFERASES"/>
    <property type="match status" value="1"/>
</dbReference>
<dbReference type="Gene3D" id="2.160.10.10">
    <property type="entry name" value="Hexapeptide repeat proteins"/>
    <property type="match status" value="1"/>
</dbReference>
<dbReference type="PANTHER" id="PTHR43300">
    <property type="entry name" value="ACETYLTRANSFERASE"/>
    <property type="match status" value="1"/>
</dbReference>
<keyword evidence="2" id="KW-0808">Transferase</keyword>
<dbReference type="EMBL" id="CP015820">
    <property type="protein sequence ID" value="AQT42962.1"/>
    <property type="molecule type" value="Genomic_DNA"/>
</dbReference>
<protein>
    <recommendedName>
        <fullName evidence="7">Phosphonate metabolim protein, transferase hexapeptide repeat family</fullName>
    </recommendedName>
</protein>
<dbReference type="CDD" id="cd03349">
    <property type="entry name" value="LbH_XAT"/>
    <property type="match status" value="1"/>
</dbReference>
<accession>A0A1U9MBS3</accession>
<dbReference type="InterPro" id="IPR018357">
    <property type="entry name" value="Hexapep_transf_CS"/>
</dbReference>
<dbReference type="KEGG" id="bapa:BBC0178_015020"/>
<dbReference type="InterPro" id="IPR011004">
    <property type="entry name" value="Trimer_LpxA-like_sf"/>
</dbReference>
<evidence type="ECO:0000256" key="2">
    <source>
        <dbReference type="ARBA" id="ARBA00022679"/>
    </source>
</evidence>
<dbReference type="InterPro" id="IPR017694">
    <property type="entry name" value="Phosphonate_tfrase_rpt"/>
</dbReference>
<dbReference type="SUPFAM" id="SSF51161">
    <property type="entry name" value="Trimeric LpxA-like enzymes"/>
    <property type="match status" value="1"/>
</dbReference>
<comment type="similarity">
    <text evidence="1">Belongs to the transferase hexapeptide repeat family.</text>
</comment>
<dbReference type="Pfam" id="PF00132">
    <property type="entry name" value="Hexapep"/>
    <property type="match status" value="1"/>
</dbReference>
<dbReference type="AlphaFoldDB" id="A0A1U9MBS3"/>
<proteinExistence type="inferred from homology"/>
<evidence type="ECO:0008006" key="7">
    <source>
        <dbReference type="Google" id="ProtNLM"/>
    </source>
</evidence>
<dbReference type="Proteomes" id="UP000189660">
    <property type="component" value="Chromosome"/>
</dbReference>
<keyword evidence="4" id="KW-0012">Acyltransferase</keyword>